<dbReference type="Pfam" id="PF00732">
    <property type="entry name" value="GMC_oxred_N"/>
    <property type="match status" value="1"/>
</dbReference>
<dbReference type="Pfam" id="PF05199">
    <property type="entry name" value="GMC_oxred_C"/>
    <property type="match status" value="1"/>
</dbReference>
<dbReference type="InterPro" id="IPR012132">
    <property type="entry name" value="GMC_OxRdtase"/>
</dbReference>
<feature type="binding site" evidence="3">
    <location>
        <position position="232"/>
    </location>
    <ligand>
        <name>FAD</name>
        <dbReference type="ChEBI" id="CHEBI:57692"/>
    </ligand>
</feature>
<evidence type="ECO:0000256" key="1">
    <source>
        <dbReference type="ARBA" id="ARBA00001974"/>
    </source>
</evidence>
<sequence>MPLRLNEFDIIFAGGGAAACVTAGRLAAADPSLKILIVEAGPRTEDDPAHIQPARFLSNMLPDSKTMKFLIANPSEHLGGRSVIVPAGQCIGGGSSVNFAVYNRGAPSEYDEWETTFQNPGWGSKDILPLLQKMETFEVDPQAELHGTSGPLRVSYGGHFPNVSKYYLDVAASYDKQRRITENAGELFPVNVYGRWPKWICKITGRRSDAAHRYIYPILETSNVQILSEHIVKRVIIENGRAIGIEYTPNLQLQPNALPTTVYAKKWVVVSGGSFGSPLILERSGIGSSSVLRKNGISQIVDLPGVGERYQDHQLMAVIAHASEDAETLDDIIRGDPNEIKKWTAQWLKDGTGMMAHNGMDAGIRFRPTEAEVRAIGPAFEKKWREYFADHPDRSVMWVATPSWGLGALETAPTGKFYGVGYFLNHPSSIGHVHITSGKDPLAPPDFDTGYLEHEEDMELHVFAYKLCREFTRRMACFRGEYPPTHPKFSKTSLAAINEEPTPVALDAPDITYTEEDNNAIRNYVRERVGTTWHALGTCAMMPREQGGVVDSSLNVYGVKGLKVADLSIAPCNVSGNTYATVGAIAEKAALILAEDLSISLSNTSETLNEGYLRMNTRPRL</sequence>
<dbReference type="InterPro" id="IPR007867">
    <property type="entry name" value="GMC_OxRtase_C"/>
</dbReference>
<evidence type="ECO:0000259" key="4">
    <source>
        <dbReference type="PROSITE" id="PS00624"/>
    </source>
</evidence>
<dbReference type="SUPFAM" id="SSF54373">
    <property type="entry name" value="FAD-linked reductases, C-terminal domain"/>
    <property type="match status" value="1"/>
</dbReference>
<dbReference type="Proteomes" id="UP000292702">
    <property type="component" value="Unassembled WGS sequence"/>
</dbReference>
<dbReference type="PIRSF" id="PIRSF000137">
    <property type="entry name" value="Alcohol_oxidase"/>
    <property type="match status" value="1"/>
</dbReference>
<dbReference type="PANTHER" id="PTHR11552:SF78">
    <property type="entry name" value="GLUCOSE-METHANOL-CHOLINE OXIDOREDUCTASE N-TERMINAL DOMAIN-CONTAINING PROTEIN"/>
    <property type="match status" value="1"/>
</dbReference>
<dbReference type="EMBL" id="RWJN01000127">
    <property type="protein sequence ID" value="TCD66633.1"/>
    <property type="molecule type" value="Genomic_DNA"/>
</dbReference>
<dbReference type="GO" id="GO:0050660">
    <property type="term" value="F:flavin adenine dinucleotide binding"/>
    <property type="evidence" value="ECO:0007669"/>
    <property type="project" value="InterPro"/>
</dbReference>
<evidence type="ECO:0000256" key="3">
    <source>
        <dbReference type="PIRSR" id="PIRSR000137-2"/>
    </source>
</evidence>
<comment type="similarity">
    <text evidence="2">Belongs to the GMC oxidoreductase family.</text>
</comment>
<dbReference type="Gene3D" id="3.30.560.10">
    <property type="entry name" value="Glucose Oxidase, domain 3"/>
    <property type="match status" value="1"/>
</dbReference>
<protein>
    <recommendedName>
        <fullName evidence="4">Glucose-methanol-choline oxidoreductase N-terminal domain-containing protein</fullName>
    </recommendedName>
</protein>
<evidence type="ECO:0000256" key="2">
    <source>
        <dbReference type="ARBA" id="ARBA00010790"/>
    </source>
</evidence>
<proteinExistence type="inferred from homology"/>
<feature type="domain" description="Glucose-methanol-choline oxidoreductase N-terminal" evidence="4">
    <location>
        <begin position="273"/>
        <end position="287"/>
    </location>
</feature>
<dbReference type="PROSITE" id="PS00624">
    <property type="entry name" value="GMC_OXRED_2"/>
    <property type="match status" value="1"/>
</dbReference>
<accession>A0A4R0RIK7</accession>
<dbReference type="STRING" id="92696.A0A4R0RIK7"/>
<dbReference type="InterPro" id="IPR036188">
    <property type="entry name" value="FAD/NAD-bd_sf"/>
</dbReference>
<organism evidence="5 6">
    <name type="scientific">Steccherinum ochraceum</name>
    <dbReference type="NCBI Taxonomy" id="92696"/>
    <lineage>
        <taxon>Eukaryota</taxon>
        <taxon>Fungi</taxon>
        <taxon>Dikarya</taxon>
        <taxon>Basidiomycota</taxon>
        <taxon>Agaricomycotina</taxon>
        <taxon>Agaricomycetes</taxon>
        <taxon>Polyporales</taxon>
        <taxon>Steccherinaceae</taxon>
        <taxon>Steccherinum</taxon>
    </lineage>
</organism>
<keyword evidence="3" id="KW-0285">Flavoprotein</keyword>
<reference evidence="5 6" key="1">
    <citation type="submission" date="2018-11" db="EMBL/GenBank/DDBJ databases">
        <title>Genome assembly of Steccherinum ochraceum LE-BIN_3174, the white-rot fungus of the Steccherinaceae family (The Residual Polyporoid clade, Polyporales, Basidiomycota).</title>
        <authorList>
            <person name="Fedorova T.V."/>
            <person name="Glazunova O.A."/>
            <person name="Landesman E.O."/>
            <person name="Moiseenko K.V."/>
            <person name="Psurtseva N.V."/>
            <person name="Savinova O.S."/>
            <person name="Shakhova N.V."/>
            <person name="Tyazhelova T.V."/>
            <person name="Vasina D.V."/>
        </authorList>
    </citation>
    <scope>NUCLEOTIDE SEQUENCE [LARGE SCALE GENOMIC DNA]</scope>
    <source>
        <strain evidence="5 6">LE-BIN_3174</strain>
    </source>
</reference>
<gene>
    <name evidence="5" type="ORF">EIP91_001100</name>
</gene>
<dbReference type="SUPFAM" id="SSF51905">
    <property type="entry name" value="FAD/NAD(P)-binding domain"/>
    <property type="match status" value="1"/>
</dbReference>
<comment type="caution">
    <text evidence="5">The sequence shown here is derived from an EMBL/GenBank/DDBJ whole genome shotgun (WGS) entry which is preliminary data.</text>
</comment>
<dbReference type="AlphaFoldDB" id="A0A4R0RIK7"/>
<keyword evidence="6" id="KW-1185">Reference proteome</keyword>
<comment type="cofactor">
    <cofactor evidence="1 3">
        <name>FAD</name>
        <dbReference type="ChEBI" id="CHEBI:57692"/>
    </cofactor>
</comment>
<name>A0A4R0RIK7_9APHY</name>
<evidence type="ECO:0000313" key="6">
    <source>
        <dbReference type="Proteomes" id="UP000292702"/>
    </source>
</evidence>
<dbReference type="PANTHER" id="PTHR11552">
    <property type="entry name" value="GLUCOSE-METHANOL-CHOLINE GMC OXIDOREDUCTASE"/>
    <property type="match status" value="1"/>
</dbReference>
<dbReference type="PROSITE" id="PS51257">
    <property type="entry name" value="PROKAR_LIPOPROTEIN"/>
    <property type="match status" value="1"/>
</dbReference>
<dbReference type="OrthoDB" id="269227at2759"/>
<feature type="binding site" evidence="3">
    <location>
        <begin position="533"/>
        <end position="534"/>
    </location>
    <ligand>
        <name>FAD</name>
        <dbReference type="ChEBI" id="CHEBI:57692"/>
    </ligand>
</feature>
<dbReference type="InterPro" id="IPR000172">
    <property type="entry name" value="GMC_OxRdtase_N"/>
</dbReference>
<evidence type="ECO:0000313" key="5">
    <source>
        <dbReference type="EMBL" id="TCD66633.1"/>
    </source>
</evidence>
<feature type="binding site" evidence="3">
    <location>
        <begin position="98"/>
        <end position="101"/>
    </location>
    <ligand>
        <name>FAD</name>
        <dbReference type="ChEBI" id="CHEBI:57692"/>
    </ligand>
</feature>
<dbReference type="GO" id="GO:0016614">
    <property type="term" value="F:oxidoreductase activity, acting on CH-OH group of donors"/>
    <property type="evidence" value="ECO:0007669"/>
    <property type="project" value="InterPro"/>
</dbReference>
<keyword evidence="3" id="KW-0274">FAD</keyword>
<dbReference type="Gene3D" id="3.50.50.60">
    <property type="entry name" value="FAD/NAD(P)-binding domain"/>
    <property type="match status" value="1"/>
</dbReference>